<dbReference type="InterPro" id="IPR021139">
    <property type="entry name" value="NYN"/>
</dbReference>
<feature type="region of interest" description="Disordered" evidence="1">
    <location>
        <begin position="238"/>
        <end position="305"/>
    </location>
</feature>
<accession>D8PWG7</accession>
<dbReference type="GO" id="GO:0005777">
    <property type="term" value="C:peroxisome"/>
    <property type="evidence" value="ECO:0007669"/>
    <property type="project" value="InterPro"/>
</dbReference>
<feature type="domain" description="NYN" evidence="2">
    <location>
        <begin position="131"/>
        <end position="192"/>
    </location>
</feature>
<feature type="region of interest" description="Disordered" evidence="1">
    <location>
        <begin position="468"/>
        <end position="488"/>
    </location>
</feature>
<sequence length="598" mass="64549">MGAVGIFWDYGAFPELFDVSSLVVDALSIENCQYTAGRSGFDIARNIEEQARGHGLLRTFNAYLDVQQCATPATLRSELQSSGVTLVDCPHNGQKNVVDLMLLSALCAFAPLPHALTIILINFDSLVSLVLVADMLVFALREPAPSTVVLVSGDRDFAYTASILRQRGINVVLVCHARPGPHRSLAAQVSECVDWNQTILKMDEEDKAILPTKKKPATVPSKFVTQIIPATECLATGKAATPEEAPEADALQESPSISTSSSPLTEERSDIGGGGPEADVSSVHPSPVPTRGRPPAPYPLTSSVATQSSPTAKVALFQPLIGVLQAHLRTNDPYPRRSLVGSELIAGHPRVYAQANVAGFKEYSAAAEAAGVVVLGGLHAAAWIALTVEYGGITDGKERNTAPDKRPTRRMPNHRPPSPLGYPPSRSGYPSAYSPPSPNYRPMSPYRPISPFNYRSPSPYRSRAYATSYYPRTRSPSPSLSASPQRDRTYRSYVRAYQPAAATEPWKQARERYRASHSAPTITPPFRTLVNVLDDLRKSGSDRPLRSCVGLRLGREVYKSAGVSTFAEYVNLAVSAGLVRTGGKDGGAWITLDWAVQV</sequence>
<dbReference type="VEuPathDB" id="FungiDB:SCHCODRAFT_02024849"/>
<dbReference type="GO" id="GO:0010468">
    <property type="term" value="P:regulation of gene expression"/>
    <property type="evidence" value="ECO:0007669"/>
    <property type="project" value="InterPro"/>
</dbReference>
<feature type="compositionally biased region" description="Pro residues" evidence="1">
    <location>
        <begin position="286"/>
        <end position="298"/>
    </location>
</feature>
<dbReference type="GO" id="GO:0004540">
    <property type="term" value="F:RNA nuclease activity"/>
    <property type="evidence" value="ECO:0007669"/>
    <property type="project" value="InterPro"/>
</dbReference>
<dbReference type="eggNOG" id="ENOG502QUA6">
    <property type="taxonomic scope" value="Eukaryota"/>
</dbReference>
<evidence type="ECO:0000313" key="4">
    <source>
        <dbReference type="Proteomes" id="UP000007431"/>
    </source>
</evidence>
<gene>
    <name evidence="3" type="ORF">SCHCODRAFT_105543</name>
</gene>
<feature type="compositionally biased region" description="Low complexity" evidence="1">
    <location>
        <begin position="423"/>
        <end position="432"/>
    </location>
</feature>
<feature type="compositionally biased region" description="Low complexity" evidence="1">
    <location>
        <begin position="254"/>
        <end position="263"/>
    </location>
</feature>
<feature type="non-terminal residue" evidence="3">
    <location>
        <position position="598"/>
    </location>
</feature>
<dbReference type="Pfam" id="PF01936">
    <property type="entry name" value="NYN"/>
    <property type="match status" value="1"/>
</dbReference>
<dbReference type="GO" id="GO:1905762">
    <property type="term" value="F:CCR4-NOT complex binding"/>
    <property type="evidence" value="ECO:0007669"/>
    <property type="project" value="TreeGrafter"/>
</dbReference>
<organism evidence="4">
    <name type="scientific">Schizophyllum commune (strain H4-8 / FGSC 9210)</name>
    <name type="common">Split gill fungus</name>
    <dbReference type="NCBI Taxonomy" id="578458"/>
    <lineage>
        <taxon>Eukaryota</taxon>
        <taxon>Fungi</taxon>
        <taxon>Dikarya</taxon>
        <taxon>Basidiomycota</taxon>
        <taxon>Agaricomycotina</taxon>
        <taxon>Agaricomycetes</taxon>
        <taxon>Agaricomycetidae</taxon>
        <taxon>Agaricales</taxon>
        <taxon>Schizophyllaceae</taxon>
        <taxon>Schizophyllum</taxon>
    </lineage>
</organism>
<dbReference type="InterPro" id="IPR024768">
    <property type="entry name" value="Marf1"/>
</dbReference>
<dbReference type="VEuPathDB" id="FungiDB:SCHCODRAFT_01187078"/>
<dbReference type="CDD" id="cd10910">
    <property type="entry name" value="PIN_limkain_b1_N_like"/>
    <property type="match status" value="1"/>
</dbReference>
<dbReference type="OMA" id="HASMCID"/>
<reference evidence="3 4" key="1">
    <citation type="journal article" date="2010" name="Nat. Biotechnol.">
        <title>Genome sequence of the model mushroom Schizophyllum commune.</title>
        <authorList>
            <person name="Ohm R.A."/>
            <person name="de Jong J.F."/>
            <person name="Lugones L.G."/>
            <person name="Aerts A."/>
            <person name="Kothe E."/>
            <person name="Stajich J.E."/>
            <person name="de Vries R.P."/>
            <person name="Record E."/>
            <person name="Levasseur A."/>
            <person name="Baker S.E."/>
            <person name="Bartholomew K.A."/>
            <person name="Coutinho P.M."/>
            <person name="Erdmann S."/>
            <person name="Fowler T.J."/>
            <person name="Gathman A.C."/>
            <person name="Lombard V."/>
            <person name="Henrissat B."/>
            <person name="Knabe N."/>
            <person name="Kuees U."/>
            <person name="Lilly W.W."/>
            <person name="Lindquist E."/>
            <person name="Lucas S."/>
            <person name="Magnuson J.K."/>
            <person name="Piumi F."/>
            <person name="Raudaskoski M."/>
            <person name="Salamov A."/>
            <person name="Schmutz J."/>
            <person name="Schwarze F.W.M.R."/>
            <person name="vanKuyk P.A."/>
            <person name="Horton J.S."/>
            <person name="Grigoriev I.V."/>
            <person name="Woesten H.A.B."/>
        </authorList>
    </citation>
    <scope>NUCLEOTIDE SEQUENCE [LARGE SCALE GENOMIC DNA]</scope>
    <source>
        <strain evidence="4">H4-8 / FGSC 9210</strain>
    </source>
</reference>
<feature type="region of interest" description="Disordered" evidence="1">
    <location>
        <begin position="394"/>
        <end position="436"/>
    </location>
</feature>
<dbReference type="EMBL" id="GL377303">
    <property type="protein sequence ID" value="EFJ01039.1"/>
    <property type="molecule type" value="Genomic_DNA"/>
</dbReference>
<dbReference type="HOGENOM" id="CLU_019899_1_0_1"/>
<dbReference type="PANTHER" id="PTHR14379">
    <property type="entry name" value="LIMKAIN B LKAP"/>
    <property type="match status" value="1"/>
</dbReference>
<protein>
    <recommendedName>
        <fullName evidence="2">NYN domain-containing protein</fullName>
    </recommendedName>
</protein>
<feature type="compositionally biased region" description="Low complexity" evidence="1">
    <location>
        <begin position="468"/>
        <end position="484"/>
    </location>
</feature>
<dbReference type="Proteomes" id="UP000007431">
    <property type="component" value="Unassembled WGS sequence"/>
</dbReference>
<dbReference type="InParanoid" id="D8PWG7"/>
<dbReference type="Gene3D" id="3.40.50.1010">
    <property type="entry name" value="5'-nuclease"/>
    <property type="match status" value="1"/>
</dbReference>
<feature type="compositionally biased region" description="Basic and acidic residues" evidence="1">
    <location>
        <begin position="395"/>
        <end position="406"/>
    </location>
</feature>
<evidence type="ECO:0000259" key="2">
    <source>
        <dbReference type="Pfam" id="PF01936"/>
    </source>
</evidence>
<evidence type="ECO:0000313" key="3">
    <source>
        <dbReference type="EMBL" id="EFJ01039.1"/>
    </source>
</evidence>
<keyword evidence="4" id="KW-1185">Reference proteome</keyword>
<dbReference type="AlphaFoldDB" id="D8PWG7"/>
<proteinExistence type="predicted"/>
<evidence type="ECO:0000256" key="1">
    <source>
        <dbReference type="SAM" id="MobiDB-lite"/>
    </source>
</evidence>
<dbReference type="PANTHER" id="PTHR14379:SF3">
    <property type="entry name" value="MEIOSIS REGULATOR AND MRNA STABILITY FACTOR 1"/>
    <property type="match status" value="1"/>
</dbReference>
<name>D8PWG7_SCHCM</name>